<protein>
    <submittedName>
        <fullName evidence="1">Predicted protein</fullName>
    </submittedName>
</protein>
<reference evidence="1 2" key="1">
    <citation type="journal article" date="2010" name="Cell">
        <title>The genome of Naegleria gruberi illuminates early eukaryotic versatility.</title>
        <authorList>
            <person name="Fritz-Laylin L.K."/>
            <person name="Prochnik S.E."/>
            <person name="Ginger M.L."/>
            <person name="Dacks J.B."/>
            <person name="Carpenter M.L."/>
            <person name="Field M.C."/>
            <person name="Kuo A."/>
            <person name="Paredez A."/>
            <person name="Chapman J."/>
            <person name="Pham J."/>
            <person name="Shu S."/>
            <person name="Neupane R."/>
            <person name="Cipriano M."/>
            <person name="Mancuso J."/>
            <person name="Tu H."/>
            <person name="Salamov A."/>
            <person name="Lindquist E."/>
            <person name="Shapiro H."/>
            <person name="Lucas S."/>
            <person name="Grigoriev I.V."/>
            <person name="Cande W.Z."/>
            <person name="Fulton C."/>
            <person name="Rokhsar D.S."/>
            <person name="Dawson S.C."/>
        </authorList>
    </citation>
    <scope>NUCLEOTIDE SEQUENCE [LARGE SCALE GENOMIC DNA]</scope>
    <source>
        <strain evidence="1 2">NEG-M</strain>
    </source>
</reference>
<dbReference type="VEuPathDB" id="AmoebaDB:NAEGRDRAFT_63748"/>
<dbReference type="EMBL" id="GG738851">
    <property type="protein sequence ID" value="EFC48523.1"/>
    <property type="molecule type" value="Genomic_DNA"/>
</dbReference>
<evidence type="ECO:0000313" key="2">
    <source>
        <dbReference type="Proteomes" id="UP000006671"/>
    </source>
</evidence>
<dbReference type="RefSeq" id="XP_002681267.1">
    <property type="nucleotide sequence ID" value="XM_002681221.1"/>
</dbReference>
<accession>D2V4J1</accession>
<dbReference type="GeneID" id="8862153"/>
<dbReference type="Proteomes" id="UP000006671">
    <property type="component" value="Unassembled WGS sequence"/>
</dbReference>
<evidence type="ECO:0000313" key="1">
    <source>
        <dbReference type="EMBL" id="EFC48523.1"/>
    </source>
</evidence>
<sequence length="280" mass="32086">MIPKQSREMEEDLKTEQKEDDIILIKPKTTSSNPLVFSELQQKLEQEHNLFQVSPTTNNNGTISSPRIAYLKIEENSVTIHSENIILKTHAADLCYCVHDRLQSPTIHIVAANRSNPHIEYVQYNYKTQTSKYQIIDLPKEQRIIGLDIGHGNPSVDSILMLRVLSGEKEIPNGFFFSALQANQHYKNMVFSKFLRELEMPPEDPNLQTPITPNIGHSPSDLFPTSNMQQQIVLNTILRELKEMKSSIDFKLDKITHELSGLDKRVHNIENILSHSNVKH</sequence>
<organism evidence="2">
    <name type="scientific">Naegleria gruberi</name>
    <name type="common">Amoeba</name>
    <dbReference type="NCBI Taxonomy" id="5762"/>
    <lineage>
        <taxon>Eukaryota</taxon>
        <taxon>Discoba</taxon>
        <taxon>Heterolobosea</taxon>
        <taxon>Tetramitia</taxon>
        <taxon>Eutetramitia</taxon>
        <taxon>Vahlkampfiidae</taxon>
        <taxon>Naegleria</taxon>
    </lineage>
</organism>
<name>D2V4J1_NAEGR</name>
<dbReference type="AlphaFoldDB" id="D2V4J1"/>
<gene>
    <name evidence="1" type="ORF">NAEGRDRAFT_63748</name>
</gene>
<dbReference type="OrthoDB" id="10383020at2759"/>
<dbReference type="InParanoid" id="D2V4J1"/>
<proteinExistence type="predicted"/>
<keyword evidence="2" id="KW-1185">Reference proteome</keyword>
<dbReference type="KEGG" id="ngr:NAEGRDRAFT_63748"/>